<accession>A0A9B0TXC3</accession>
<dbReference type="PROSITE" id="PS50157">
    <property type="entry name" value="ZINC_FINGER_C2H2_2"/>
    <property type="match status" value="8"/>
</dbReference>
<dbReference type="FunFam" id="3.30.160.60:FF:000384">
    <property type="entry name" value="Zinc finger protein 550"/>
    <property type="match status" value="1"/>
</dbReference>
<dbReference type="InterPro" id="IPR036051">
    <property type="entry name" value="KRAB_dom_sf"/>
</dbReference>
<dbReference type="Gene3D" id="3.30.160.60">
    <property type="entry name" value="Classic Zinc Finger"/>
    <property type="match status" value="8"/>
</dbReference>
<dbReference type="CDD" id="cd07765">
    <property type="entry name" value="KRAB_A-box"/>
    <property type="match status" value="1"/>
</dbReference>
<dbReference type="FunFam" id="3.30.160.60:FF:002343">
    <property type="entry name" value="Zinc finger protein 33A"/>
    <property type="match status" value="1"/>
</dbReference>
<dbReference type="Pfam" id="PF01352">
    <property type="entry name" value="KRAB"/>
    <property type="match status" value="1"/>
</dbReference>
<dbReference type="PANTHER" id="PTHR23234">
    <property type="entry name" value="ZNF44 PROTEIN"/>
    <property type="match status" value="1"/>
</dbReference>
<evidence type="ECO:0000256" key="1">
    <source>
        <dbReference type="ARBA" id="ARBA00004123"/>
    </source>
</evidence>
<dbReference type="SUPFAM" id="SSF57667">
    <property type="entry name" value="beta-beta-alpha zinc fingers"/>
    <property type="match status" value="5"/>
</dbReference>
<comment type="subcellular location">
    <subcellularLocation>
        <location evidence="1">Nucleus</location>
    </subcellularLocation>
</comment>
<keyword evidence="9" id="KW-0804">Transcription</keyword>
<feature type="domain" description="C2H2-type" evidence="12">
    <location>
        <begin position="309"/>
        <end position="336"/>
    </location>
</feature>
<evidence type="ECO:0000256" key="9">
    <source>
        <dbReference type="ARBA" id="ARBA00023163"/>
    </source>
</evidence>
<protein>
    <submittedName>
        <fullName evidence="15">Zinc finger protein 350-like</fullName>
    </submittedName>
</protein>
<keyword evidence="3" id="KW-0479">Metal-binding</keyword>
<dbReference type="Proteomes" id="UP000504623">
    <property type="component" value="Unplaced"/>
</dbReference>
<evidence type="ECO:0000256" key="6">
    <source>
        <dbReference type="ARBA" id="ARBA00022833"/>
    </source>
</evidence>
<proteinExistence type="inferred from homology"/>
<dbReference type="PROSITE" id="PS50805">
    <property type="entry name" value="KRAB"/>
    <property type="match status" value="1"/>
</dbReference>
<feature type="domain" description="C2H2-type" evidence="12">
    <location>
        <begin position="365"/>
        <end position="392"/>
    </location>
</feature>
<feature type="domain" description="C2H2-type" evidence="12">
    <location>
        <begin position="393"/>
        <end position="420"/>
    </location>
</feature>
<dbReference type="PANTHER" id="PTHR23234:SF10">
    <property type="entry name" value="RIKEN CDNA 6720489N17 GENE-RELATED"/>
    <property type="match status" value="1"/>
</dbReference>
<dbReference type="PROSITE" id="PS00028">
    <property type="entry name" value="ZINC_FINGER_C2H2_1"/>
    <property type="match status" value="7"/>
</dbReference>
<evidence type="ECO:0000313" key="15">
    <source>
        <dbReference type="RefSeq" id="XP_006868399.1"/>
    </source>
</evidence>
<sequence length="492" mass="56594">MPSRRSPVRDSQVSREFCSGLYPKVEDSLTLEDVTVKFTREEWQLLAPAQKALYRDVMLENYSHLVSLGYQLSKPDALSTLERGEPPWTIEDGLHRPACTDDMLLDHLLGSLQRDSGVNTEEQCGEINEFENSVHQDQSHFAVRQDHRKLDLRGKTVKSILTLISQRRRYEIKNAVQFNRNEALFPHANSEQFPTEFKSPDCQNFNNTKSRLTKHQESLTAEKAHVCSECGKAFFWKSVLMNHQMLHTGEKPHRCSLCGKAFSKKYLLTEHQKAHTVEKPYKSTEYGKEFAMKSKLNVHHKIHKVEKPHRCGLCGEAFSRKHMLANHQKAHMGEKPYECQECGKVFVTKSGLNMHQKTHTGEKPCACSECGKCFSRELSLIVHQRTHKVQKYFKCSECGKAFIRKKELLLHKSIHTGERPYTCSECGKCFIRELSLVVHQRAHHTRQVSFTATDGQRPCEYSDYADAFCNIPVFIKQQRTPSKSEHRSDGTA</sequence>
<dbReference type="Gene3D" id="6.10.140.140">
    <property type="match status" value="1"/>
</dbReference>
<organism evidence="14 15">
    <name type="scientific">Chrysochloris asiatica</name>
    <name type="common">Cape golden mole</name>
    <dbReference type="NCBI Taxonomy" id="185453"/>
    <lineage>
        <taxon>Eukaryota</taxon>
        <taxon>Metazoa</taxon>
        <taxon>Chordata</taxon>
        <taxon>Craniata</taxon>
        <taxon>Vertebrata</taxon>
        <taxon>Euteleostomi</taxon>
        <taxon>Mammalia</taxon>
        <taxon>Eutheria</taxon>
        <taxon>Afrotheria</taxon>
        <taxon>Chrysochloridae</taxon>
        <taxon>Chrysochlorinae</taxon>
        <taxon>Chrysochloris</taxon>
    </lineage>
</organism>
<dbReference type="InterPro" id="IPR050758">
    <property type="entry name" value="Znf_C2H2-type"/>
</dbReference>
<evidence type="ECO:0000313" key="14">
    <source>
        <dbReference type="Proteomes" id="UP000504623"/>
    </source>
</evidence>
<keyword evidence="5 11" id="KW-0863">Zinc-finger</keyword>
<dbReference type="FunFam" id="3.30.160.60:FF:001437">
    <property type="entry name" value="Zinc finger protein 594"/>
    <property type="match status" value="1"/>
</dbReference>
<evidence type="ECO:0000256" key="11">
    <source>
        <dbReference type="PROSITE-ProRule" id="PRU00042"/>
    </source>
</evidence>
<keyword evidence="10" id="KW-0539">Nucleus</keyword>
<dbReference type="GeneID" id="102836482"/>
<keyword evidence="6" id="KW-0862">Zinc</keyword>
<dbReference type="FunFam" id="3.30.160.60:FF:000139">
    <property type="entry name" value="zinc finger protein 1 homolog"/>
    <property type="match status" value="1"/>
</dbReference>
<evidence type="ECO:0000256" key="2">
    <source>
        <dbReference type="ARBA" id="ARBA00006991"/>
    </source>
</evidence>
<dbReference type="SUPFAM" id="SSF109640">
    <property type="entry name" value="KRAB domain (Kruppel-associated box)"/>
    <property type="match status" value="1"/>
</dbReference>
<evidence type="ECO:0000256" key="8">
    <source>
        <dbReference type="ARBA" id="ARBA00023125"/>
    </source>
</evidence>
<dbReference type="SMART" id="SM00355">
    <property type="entry name" value="ZnF_C2H2"/>
    <property type="match status" value="7"/>
</dbReference>
<dbReference type="InterPro" id="IPR001909">
    <property type="entry name" value="KRAB"/>
</dbReference>
<dbReference type="GO" id="GO:0005634">
    <property type="term" value="C:nucleus"/>
    <property type="evidence" value="ECO:0007669"/>
    <property type="project" value="UniProtKB-SubCell"/>
</dbReference>
<keyword evidence="14" id="KW-1185">Reference proteome</keyword>
<evidence type="ECO:0000256" key="4">
    <source>
        <dbReference type="ARBA" id="ARBA00022737"/>
    </source>
</evidence>
<name>A0A9B0TXC3_CHRAS</name>
<feature type="domain" description="C2H2-type" evidence="12">
    <location>
        <begin position="337"/>
        <end position="364"/>
    </location>
</feature>
<dbReference type="RefSeq" id="XP_006868399.1">
    <property type="nucleotide sequence ID" value="XM_006868337.1"/>
</dbReference>
<evidence type="ECO:0000256" key="10">
    <source>
        <dbReference type="ARBA" id="ARBA00023242"/>
    </source>
</evidence>
<comment type="similarity">
    <text evidence="2">Belongs to the krueppel C2H2-type zinc-finger protein family.</text>
</comment>
<feature type="domain" description="C2H2-type" evidence="12">
    <location>
        <begin position="225"/>
        <end position="252"/>
    </location>
</feature>
<dbReference type="SMART" id="SM00349">
    <property type="entry name" value="KRAB"/>
    <property type="match status" value="1"/>
</dbReference>
<reference evidence="15" key="1">
    <citation type="submission" date="2025-08" db="UniProtKB">
        <authorList>
            <consortium name="RefSeq"/>
        </authorList>
    </citation>
    <scope>IDENTIFICATION</scope>
    <source>
        <tissue evidence="15">Spleen</tissue>
    </source>
</reference>
<evidence type="ECO:0000256" key="3">
    <source>
        <dbReference type="ARBA" id="ARBA00022723"/>
    </source>
</evidence>
<evidence type="ECO:0000256" key="7">
    <source>
        <dbReference type="ARBA" id="ARBA00023015"/>
    </source>
</evidence>
<evidence type="ECO:0000256" key="5">
    <source>
        <dbReference type="ARBA" id="ARBA00022771"/>
    </source>
</evidence>
<dbReference type="InterPro" id="IPR013087">
    <property type="entry name" value="Znf_C2H2_type"/>
</dbReference>
<feature type="domain" description="C2H2-type" evidence="12">
    <location>
        <begin position="421"/>
        <end position="449"/>
    </location>
</feature>
<dbReference type="OrthoDB" id="10072647at2759"/>
<dbReference type="FunFam" id="3.30.160.60:FF:000029">
    <property type="entry name" value="GLI family zinc finger 4"/>
    <property type="match status" value="1"/>
</dbReference>
<dbReference type="FunFam" id="3.30.160.60:FF:000380">
    <property type="entry name" value="zinc finger protein 2 isoform X2"/>
    <property type="match status" value="1"/>
</dbReference>
<evidence type="ECO:0000259" key="12">
    <source>
        <dbReference type="PROSITE" id="PS50157"/>
    </source>
</evidence>
<evidence type="ECO:0000259" key="13">
    <source>
        <dbReference type="PROSITE" id="PS50805"/>
    </source>
</evidence>
<feature type="domain" description="KRAB" evidence="13">
    <location>
        <begin position="29"/>
        <end position="100"/>
    </location>
</feature>
<feature type="domain" description="C2H2-type" evidence="12">
    <location>
        <begin position="281"/>
        <end position="308"/>
    </location>
</feature>
<gene>
    <name evidence="15" type="primary">LOC102836482</name>
</gene>
<keyword evidence="4" id="KW-0677">Repeat</keyword>
<dbReference type="FunFam" id="3.30.160.60:FF:000388">
    <property type="entry name" value="zinc finger protein 567"/>
    <property type="match status" value="1"/>
</dbReference>
<keyword evidence="8" id="KW-0238">DNA-binding</keyword>
<keyword evidence="7" id="KW-0805">Transcription regulation</keyword>
<dbReference type="InterPro" id="IPR036236">
    <property type="entry name" value="Znf_C2H2_sf"/>
</dbReference>
<dbReference type="FunFam" id="3.30.160.60:FF:000478">
    <property type="entry name" value="Zinc finger protein 133"/>
    <property type="match status" value="1"/>
</dbReference>
<feature type="domain" description="C2H2-type" evidence="12">
    <location>
        <begin position="253"/>
        <end position="280"/>
    </location>
</feature>
<dbReference type="Pfam" id="PF00096">
    <property type="entry name" value="zf-C2H2"/>
    <property type="match status" value="6"/>
</dbReference>
<dbReference type="GO" id="GO:0003677">
    <property type="term" value="F:DNA binding"/>
    <property type="evidence" value="ECO:0007669"/>
    <property type="project" value="UniProtKB-KW"/>
</dbReference>
<dbReference type="GO" id="GO:0006355">
    <property type="term" value="P:regulation of DNA-templated transcription"/>
    <property type="evidence" value="ECO:0007669"/>
    <property type="project" value="InterPro"/>
</dbReference>
<dbReference type="GO" id="GO:0008270">
    <property type="term" value="F:zinc ion binding"/>
    <property type="evidence" value="ECO:0007669"/>
    <property type="project" value="UniProtKB-KW"/>
</dbReference>
<dbReference type="AlphaFoldDB" id="A0A9B0TXC3"/>